<keyword evidence="4" id="KW-0342">GTP-binding</keyword>
<dbReference type="PANTHER" id="PTHR42708:SF1">
    <property type="entry name" value="GLIDING MOTILITY PROTEIN MGLA"/>
    <property type="match status" value="1"/>
</dbReference>
<keyword evidence="2" id="KW-0547">Nucleotide-binding</keyword>
<dbReference type="EMBL" id="CP011770">
    <property type="protein sequence ID" value="AKM10492.1"/>
    <property type="molecule type" value="Genomic_DNA"/>
</dbReference>
<dbReference type="GO" id="GO:0005524">
    <property type="term" value="F:ATP binding"/>
    <property type="evidence" value="ECO:0007669"/>
    <property type="project" value="UniProtKB-KW"/>
</dbReference>
<dbReference type="RefSeq" id="WP_047821168.1">
    <property type="nucleotide sequence ID" value="NZ_CP011770.1"/>
</dbReference>
<evidence type="ECO:0000256" key="1">
    <source>
        <dbReference type="ARBA" id="ARBA00005290"/>
    </source>
</evidence>
<accession>A0A0G3XH15</accession>
<evidence type="ECO:0000256" key="2">
    <source>
        <dbReference type="ARBA" id="ARBA00022741"/>
    </source>
</evidence>
<dbReference type="Gene3D" id="3.40.50.300">
    <property type="entry name" value="P-loop containing nucleotide triphosphate hydrolases"/>
    <property type="match status" value="1"/>
</dbReference>
<organism evidence="5 6">
    <name type="scientific">Croceicoccus naphthovorans</name>
    <dbReference type="NCBI Taxonomy" id="1348774"/>
    <lineage>
        <taxon>Bacteria</taxon>
        <taxon>Pseudomonadati</taxon>
        <taxon>Pseudomonadota</taxon>
        <taxon>Alphaproteobacteria</taxon>
        <taxon>Sphingomonadales</taxon>
        <taxon>Erythrobacteraceae</taxon>
        <taxon>Croceicoccus</taxon>
    </lineage>
</organism>
<comment type="similarity">
    <text evidence="1">Belongs to the GPN-loop GTPase family.</text>
</comment>
<dbReference type="InterPro" id="IPR004130">
    <property type="entry name" value="Gpn"/>
</dbReference>
<evidence type="ECO:0000313" key="5">
    <source>
        <dbReference type="EMBL" id="AKM10492.1"/>
    </source>
</evidence>
<evidence type="ECO:0000313" key="6">
    <source>
        <dbReference type="Proteomes" id="UP000035287"/>
    </source>
</evidence>
<dbReference type="OrthoDB" id="4319884at2"/>
<dbReference type="SUPFAM" id="SSF52540">
    <property type="entry name" value="P-loop containing nucleoside triphosphate hydrolases"/>
    <property type="match status" value="1"/>
</dbReference>
<dbReference type="AlphaFoldDB" id="A0A0G3XH15"/>
<dbReference type="CDD" id="cd00882">
    <property type="entry name" value="Ras_like_GTPase"/>
    <property type="match status" value="1"/>
</dbReference>
<keyword evidence="3" id="KW-0378">Hydrolase</keyword>
<protein>
    <submittedName>
        <fullName evidence="5">ATP-binding protein</fullName>
    </submittedName>
</protein>
<dbReference type="PANTHER" id="PTHR42708">
    <property type="entry name" value="ATP/GTP-BINDING PROTEIN-RELATED"/>
    <property type="match status" value="1"/>
</dbReference>
<evidence type="ECO:0000256" key="3">
    <source>
        <dbReference type="ARBA" id="ARBA00022801"/>
    </source>
</evidence>
<dbReference type="PATRIC" id="fig|1348774.3.peg.2485"/>
<evidence type="ECO:0000256" key="4">
    <source>
        <dbReference type="ARBA" id="ARBA00023134"/>
    </source>
</evidence>
<keyword evidence="5" id="KW-0067">ATP-binding</keyword>
<dbReference type="Proteomes" id="UP000035287">
    <property type="component" value="Chromosome"/>
</dbReference>
<dbReference type="Pfam" id="PF03029">
    <property type="entry name" value="ATP_bind_1"/>
    <property type="match status" value="1"/>
</dbReference>
<dbReference type="InterPro" id="IPR027417">
    <property type="entry name" value="P-loop_NTPase"/>
</dbReference>
<dbReference type="GO" id="GO:0005525">
    <property type="term" value="F:GTP binding"/>
    <property type="evidence" value="ECO:0007669"/>
    <property type="project" value="UniProtKB-KW"/>
</dbReference>
<proteinExistence type="inferred from homology"/>
<reference evidence="5 6" key="1">
    <citation type="submission" date="2015-06" db="EMBL/GenBank/DDBJ databases">
        <authorList>
            <person name="Zeng Y."/>
            <person name="Huang Y."/>
        </authorList>
    </citation>
    <scope>NUCLEOTIDE SEQUENCE [LARGE SCALE GENOMIC DNA]</scope>
    <source>
        <strain evidence="5 6">PQ-2</strain>
    </source>
</reference>
<sequence length="188" mass="20806">MAEHVILFAGPMGAGKTTAIESLSECEVIRTEAANTDRETADKDTTTVAMDYGEITIGDEDKVRLYGVPGQRRFNFMWTILKERAVGLVLLVNNDAADPIQELSDFLEEFGELHEKGGVVVCVTRTDVAPTPFIDQYAERIREVMPGRMIPVFTADARNEEQMRTCLMSLIANIEMTAMIAASQERAA</sequence>
<name>A0A0G3XH15_9SPHN</name>
<dbReference type="STRING" id="1348774.AB433_11810"/>
<dbReference type="KEGG" id="cna:AB433_11810"/>
<dbReference type="InterPro" id="IPR052705">
    <property type="entry name" value="Gliding_Motility_GTPase"/>
</dbReference>
<keyword evidence="6" id="KW-1185">Reference proteome</keyword>
<dbReference type="GO" id="GO:0016787">
    <property type="term" value="F:hydrolase activity"/>
    <property type="evidence" value="ECO:0007669"/>
    <property type="project" value="UniProtKB-KW"/>
</dbReference>
<gene>
    <name evidence="5" type="ORF">AB433_11810</name>
</gene>